<dbReference type="SUPFAM" id="SSF55781">
    <property type="entry name" value="GAF domain-like"/>
    <property type="match status" value="1"/>
</dbReference>
<dbReference type="Proteomes" id="UP001597112">
    <property type="component" value="Unassembled WGS sequence"/>
</dbReference>
<evidence type="ECO:0000313" key="1">
    <source>
        <dbReference type="EMBL" id="MFD0997947.1"/>
    </source>
</evidence>
<protein>
    <submittedName>
        <fullName evidence="1">Uncharacterized protein</fullName>
    </submittedName>
</protein>
<organism evidence="1 2">
    <name type="scientific">Ohtaekwangia kribbensis</name>
    <dbReference type="NCBI Taxonomy" id="688913"/>
    <lineage>
        <taxon>Bacteria</taxon>
        <taxon>Pseudomonadati</taxon>
        <taxon>Bacteroidota</taxon>
        <taxon>Cytophagia</taxon>
        <taxon>Cytophagales</taxon>
        <taxon>Fulvivirgaceae</taxon>
        <taxon>Ohtaekwangia</taxon>
    </lineage>
</organism>
<gene>
    <name evidence="1" type="ORF">ACFQ21_01475</name>
</gene>
<reference evidence="2" key="1">
    <citation type="journal article" date="2019" name="Int. J. Syst. Evol. Microbiol.">
        <title>The Global Catalogue of Microorganisms (GCM) 10K type strain sequencing project: providing services to taxonomists for standard genome sequencing and annotation.</title>
        <authorList>
            <consortium name="The Broad Institute Genomics Platform"/>
            <consortium name="The Broad Institute Genome Sequencing Center for Infectious Disease"/>
            <person name="Wu L."/>
            <person name="Ma J."/>
        </authorList>
    </citation>
    <scope>NUCLEOTIDE SEQUENCE [LARGE SCALE GENOMIC DNA]</scope>
    <source>
        <strain evidence="2">CCUG 58938</strain>
    </source>
</reference>
<accession>A0ABW3JYS7</accession>
<sequence length="51" mass="5864">MRTERLVTAVQELSLARDWDTVMRIVRIAARQLTGADGATFVLRDKDKLLY</sequence>
<name>A0ABW3JYS7_9BACT</name>
<comment type="caution">
    <text evidence="1">The sequence shown here is derived from an EMBL/GenBank/DDBJ whole genome shotgun (WGS) entry which is preliminary data.</text>
</comment>
<dbReference type="EMBL" id="JBHTKA010000001">
    <property type="protein sequence ID" value="MFD0997947.1"/>
    <property type="molecule type" value="Genomic_DNA"/>
</dbReference>
<evidence type="ECO:0000313" key="2">
    <source>
        <dbReference type="Proteomes" id="UP001597112"/>
    </source>
</evidence>
<keyword evidence="2" id="KW-1185">Reference proteome</keyword>
<dbReference type="RefSeq" id="WP_377573792.1">
    <property type="nucleotide sequence ID" value="NZ_JBHTKA010000001.1"/>
</dbReference>
<proteinExistence type="predicted"/>